<dbReference type="GO" id="GO:0016758">
    <property type="term" value="F:hexosyltransferase activity"/>
    <property type="evidence" value="ECO:0007669"/>
    <property type="project" value="UniProtKB-ARBA"/>
</dbReference>
<dbReference type="AlphaFoldDB" id="A0A2H0VA07"/>
<dbReference type="InterPro" id="IPR001173">
    <property type="entry name" value="Glyco_trans_2-like"/>
</dbReference>
<protein>
    <recommendedName>
        <fullName evidence="1">Glycosyltransferase 2-like domain-containing protein</fullName>
    </recommendedName>
</protein>
<dbReference type="Gene3D" id="3.90.550.10">
    <property type="entry name" value="Spore Coat Polysaccharide Biosynthesis Protein SpsA, Chain A"/>
    <property type="match status" value="1"/>
</dbReference>
<dbReference type="SUPFAM" id="SSF53448">
    <property type="entry name" value="Nucleotide-diphospho-sugar transferases"/>
    <property type="match status" value="1"/>
</dbReference>
<gene>
    <name evidence="2" type="ORF">COT92_03945</name>
</gene>
<reference evidence="3" key="1">
    <citation type="submission" date="2017-09" db="EMBL/GenBank/DDBJ databases">
        <title>Depth-based differentiation of microbial function through sediment-hosted aquifers and enrichment of novel symbionts in the deep terrestrial subsurface.</title>
        <authorList>
            <person name="Probst A.J."/>
            <person name="Ladd B."/>
            <person name="Jarett J.K."/>
            <person name="Geller-Mcgrath D.E."/>
            <person name="Sieber C.M.K."/>
            <person name="Emerson J.B."/>
            <person name="Anantharaman K."/>
            <person name="Thomas B.C."/>
            <person name="Malmstrom R."/>
            <person name="Stieglmeier M."/>
            <person name="Klingl A."/>
            <person name="Woyke T."/>
            <person name="Ryan C.M."/>
            <person name="Banfield J.F."/>
        </authorList>
    </citation>
    <scope>NUCLEOTIDE SEQUENCE [LARGE SCALE GENOMIC DNA]</scope>
</reference>
<evidence type="ECO:0000313" key="3">
    <source>
        <dbReference type="Proteomes" id="UP000230922"/>
    </source>
</evidence>
<dbReference type="InterPro" id="IPR029044">
    <property type="entry name" value="Nucleotide-diphossugar_trans"/>
</dbReference>
<comment type="caution">
    <text evidence="2">The sequence shown here is derived from an EMBL/GenBank/DDBJ whole genome shotgun (WGS) entry which is preliminary data.</text>
</comment>
<accession>A0A2H0VA07</accession>
<dbReference type="Pfam" id="PF00535">
    <property type="entry name" value="Glycos_transf_2"/>
    <property type="match status" value="1"/>
</dbReference>
<dbReference type="Proteomes" id="UP000230922">
    <property type="component" value="Unassembled WGS sequence"/>
</dbReference>
<dbReference type="PANTHER" id="PTHR22916:SF3">
    <property type="entry name" value="UDP-GLCNAC:BETAGAL BETA-1,3-N-ACETYLGLUCOSAMINYLTRANSFERASE-LIKE PROTEIN 1"/>
    <property type="match status" value="1"/>
</dbReference>
<evidence type="ECO:0000259" key="1">
    <source>
        <dbReference type="Pfam" id="PF00535"/>
    </source>
</evidence>
<name>A0A2H0VA07_9BACT</name>
<evidence type="ECO:0000313" key="2">
    <source>
        <dbReference type="EMBL" id="PIR95913.1"/>
    </source>
</evidence>
<feature type="domain" description="Glycosyltransferase 2-like" evidence="1">
    <location>
        <begin position="3"/>
        <end position="172"/>
    </location>
</feature>
<organism evidence="2 3">
    <name type="scientific">Candidatus Doudnabacteria bacterium CG10_big_fil_rev_8_21_14_0_10_42_18</name>
    <dbReference type="NCBI Taxonomy" id="1974552"/>
    <lineage>
        <taxon>Bacteria</taxon>
        <taxon>Candidatus Doudnaibacteriota</taxon>
    </lineage>
</organism>
<sequence length="266" mass="30455">MVSIISAIYKSEHYLAKYIGYLRKFAKALLEKNFSFEVLIIATLPSKEEKALLEKISKEPWCKIFEFNRRGLYAAWNFGVEKSSGEMIGPWNVDDVRFSEAVMEAEDLAGRGADVIYFPFYLKRYIKLGPFDLPVARREVSGEVLKFEKRKFETTMTAGPHFMFTKKAFEKVGPFDEQFKIAGDFDWCSRAASKSLKFACGKNYSGIFRVDGRGLSAGANKVLRAENNIIYLRRNAKDKFTEGLEGLTGEYREDRLKFGENWASLP</sequence>
<proteinExistence type="predicted"/>
<dbReference type="PANTHER" id="PTHR22916">
    <property type="entry name" value="GLYCOSYLTRANSFERASE"/>
    <property type="match status" value="1"/>
</dbReference>
<dbReference type="EMBL" id="PFAK01000064">
    <property type="protein sequence ID" value="PIR95913.1"/>
    <property type="molecule type" value="Genomic_DNA"/>
</dbReference>